<keyword evidence="4" id="KW-1185">Reference proteome</keyword>
<evidence type="ECO:0000259" key="2">
    <source>
        <dbReference type="PROSITE" id="PS50966"/>
    </source>
</evidence>
<gene>
    <name evidence="3" type="ORF">GCM10022407_04630</name>
</gene>
<reference evidence="4" key="1">
    <citation type="journal article" date="2019" name="Int. J. Syst. Evol. Microbiol.">
        <title>The Global Catalogue of Microorganisms (GCM) 10K type strain sequencing project: providing services to taxonomists for standard genome sequencing and annotation.</title>
        <authorList>
            <consortium name="The Broad Institute Genomics Platform"/>
            <consortium name="The Broad Institute Genome Sequencing Center for Infectious Disease"/>
            <person name="Wu L."/>
            <person name="Ma J."/>
        </authorList>
    </citation>
    <scope>NUCLEOTIDE SEQUENCE [LARGE SCALE GENOMIC DNA]</scope>
    <source>
        <strain evidence="4">JCM 17217</strain>
    </source>
</reference>
<feature type="domain" description="SWIM-type" evidence="2">
    <location>
        <begin position="48"/>
        <end position="84"/>
    </location>
</feature>
<comment type="caution">
    <text evidence="3">The sequence shown here is derived from an EMBL/GenBank/DDBJ whole genome shotgun (WGS) entry which is preliminary data.</text>
</comment>
<accession>A0ABP7P731</accession>
<evidence type="ECO:0000313" key="3">
    <source>
        <dbReference type="EMBL" id="GAA3960795.1"/>
    </source>
</evidence>
<keyword evidence="1" id="KW-0862">Zinc</keyword>
<proteinExistence type="predicted"/>
<dbReference type="InterPro" id="IPR007527">
    <property type="entry name" value="Znf_SWIM"/>
</dbReference>
<dbReference type="EMBL" id="BAABDI010000002">
    <property type="protein sequence ID" value="GAA3960795.1"/>
    <property type="molecule type" value="Genomic_DNA"/>
</dbReference>
<protein>
    <recommendedName>
        <fullName evidence="2">SWIM-type domain-containing protein</fullName>
    </recommendedName>
</protein>
<evidence type="ECO:0000313" key="4">
    <source>
        <dbReference type="Proteomes" id="UP001501556"/>
    </source>
</evidence>
<dbReference type="RefSeq" id="WP_345120560.1">
    <property type="nucleotide sequence ID" value="NZ_BAABDI010000002.1"/>
</dbReference>
<organism evidence="3 4">
    <name type="scientific">Hymenobacter antarcticus</name>
    <dbReference type="NCBI Taxonomy" id="486270"/>
    <lineage>
        <taxon>Bacteria</taxon>
        <taxon>Pseudomonadati</taxon>
        <taxon>Bacteroidota</taxon>
        <taxon>Cytophagia</taxon>
        <taxon>Cytophagales</taxon>
        <taxon>Hymenobacteraceae</taxon>
        <taxon>Hymenobacter</taxon>
    </lineage>
</organism>
<dbReference type="Proteomes" id="UP001501556">
    <property type="component" value="Unassembled WGS sequence"/>
</dbReference>
<dbReference type="PROSITE" id="PS50966">
    <property type="entry name" value="ZF_SWIM"/>
    <property type="match status" value="1"/>
</dbReference>
<keyword evidence="1" id="KW-0863">Zinc-finger</keyword>
<keyword evidence="1" id="KW-0479">Metal-binding</keyword>
<name>A0ABP7P731_9BACT</name>
<sequence>MFTRQTLRHLANASSFQRGEAYYDEGTVTKLRREGDAFLASIRGSRSYRVSLRLAAGGPEFACSCPYDFGGICKHEVALGLAVLDAYGTELTSSTPNTAAMPNELSKAVKAAWNDRKKADKLRFLKQALAKSDDLARQFLSFGSQPVAASTDSLLASLPTRLTETLEVLEFDEEFWENSENYYEDDEGDGLAEAVEEALREALSPFVAELLALARGGQLTAALRYWATANAAICQIEEPASDDYDSFGDYGTDVLRQWHADLAAAGWPAVLLTAVLPPAELKAALQWLGQYLANPPAEWPEFETSWRPLLLALAADPVAAPLLPGRLAHANISPDTQARLALQTAQTLPNDDAWREAAETLLPTDAIVARQLLDFYATRADRPALLRAATTAFTTWPDRFGSFVLATFSPAQAPDLYRAALHHRALANASLDDFGHLRPLLTPAAITAFVQAAVAAVQARRGSVAFAAELLAREAAPAALRGFVLGLEWLDISPAHHQEQALALLATHDPTPLMLELETRTRAYLNGRANAKRGGFLYGHIARWLAAVRAASPRLTEPVLRLAQELRQEFPTLYGLRGALREAGLLPGDLGSGKA</sequence>
<evidence type="ECO:0000256" key="1">
    <source>
        <dbReference type="PROSITE-ProRule" id="PRU00325"/>
    </source>
</evidence>